<protein>
    <submittedName>
        <fullName evidence="1">Uncharacterized protein</fullName>
    </submittedName>
</protein>
<dbReference type="EMBL" id="CP018145">
    <property type="protein sequence ID" value="ASJ53810.1"/>
    <property type="molecule type" value="Genomic_DNA"/>
</dbReference>
<reference evidence="1 2" key="1">
    <citation type="submission" date="2016-11" db="EMBL/GenBank/DDBJ databases">
        <authorList>
            <person name="Jaros S."/>
            <person name="Januszkiewicz K."/>
            <person name="Wedrychowicz H."/>
        </authorList>
    </citation>
    <scope>NUCLEOTIDE SEQUENCE [LARGE SCALE GENOMIC DNA]</scope>
    <source>
        <strain evidence="1 2">NF2</strain>
    </source>
</reference>
<evidence type="ECO:0000313" key="2">
    <source>
        <dbReference type="Proteomes" id="UP000197781"/>
    </source>
</evidence>
<proteinExistence type="predicted"/>
<accession>A0A220MH06</accession>
<sequence>MGNRELLMVMTLRAITNGFQTAKDIFEEDMPFYPGRSRSMAFLYEILKELEEPEVRDHVQGRSHFHLLSHRSGNRKLLVRT</sequence>
<dbReference type="AlphaFoldDB" id="A0A220MH06"/>
<gene>
    <name evidence="1" type="ORF">BP422_09760</name>
</gene>
<dbReference type="KEGG" id="bfm:BP422_09760"/>
<evidence type="ECO:0000313" key="1">
    <source>
        <dbReference type="EMBL" id="ASJ53810.1"/>
    </source>
</evidence>
<name>A0A220MH06_9BACL</name>
<organism evidence="1 2">
    <name type="scientific">Brevibacillus formosus</name>
    <dbReference type="NCBI Taxonomy" id="54913"/>
    <lineage>
        <taxon>Bacteria</taxon>
        <taxon>Bacillati</taxon>
        <taxon>Bacillota</taxon>
        <taxon>Bacilli</taxon>
        <taxon>Bacillales</taxon>
        <taxon>Paenibacillaceae</taxon>
        <taxon>Brevibacillus</taxon>
    </lineage>
</organism>
<dbReference type="Proteomes" id="UP000197781">
    <property type="component" value="Chromosome"/>
</dbReference>